<evidence type="ECO:0000256" key="9">
    <source>
        <dbReference type="ARBA" id="ARBA00022729"/>
    </source>
</evidence>
<evidence type="ECO:0000256" key="8">
    <source>
        <dbReference type="ARBA" id="ARBA00022692"/>
    </source>
</evidence>
<dbReference type="Pfam" id="PF00100">
    <property type="entry name" value="Zona_pellucida"/>
    <property type="match status" value="1"/>
</dbReference>
<gene>
    <name evidence="17" type="primary">LOC115437363</name>
</gene>
<comment type="subcellular location">
    <subcellularLocation>
        <location evidence="1">Secreted</location>
        <location evidence="1">Extracellular space</location>
        <location evidence="1">Extracellular matrix</location>
    </subcellularLocation>
    <subcellularLocation>
        <location evidence="14">Zona pellucida</location>
    </subcellularLocation>
    <subcellularLocation>
        <location evidence="14">Cell membrane</location>
        <topology evidence="14">Single-pass type I membrane protein</topology>
    </subcellularLocation>
</comment>
<evidence type="ECO:0000256" key="14">
    <source>
        <dbReference type="RuleBase" id="RU367066"/>
    </source>
</evidence>
<keyword evidence="8" id="KW-0812">Transmembrane</keyword>
<dbReference type="SMART" id="SM00241">
    <property type="entry name" value="ZP"/>
    <property type="match status" value="1"/>
</dbReference>
<dbReference type="InterPro" id="IPR055356">
    <property type="entry name" value="ZP-N"/>
</dbReference>
<dbReference type="Gene3D" id="2.60.40.3210">
    <property type="entry name" value="Zona pellucida, ZP-N domain"/>
    <property type="match status" value="1"/>
</dbReference>
<evidence type="ECO:0000313" key="17">
    <source>
        <dbReference type="Ensembl" id="ENSSORP00005037130.1"/>
    </source>
</evidence>
<comment type="function">
    <text evidence="14">Component of the zona pellucida, an extracellular matrix surrounding oocytes which mediates sperm binding, induction of the acrosome reaction and prevents post-fertilization polyspermy. The zona pellucida is composed of 3 to 4 glycoproteins, ZP1, ZP2, ZP3, and ZP4. ZP3 is essential for sperm binding and zona matrix formation.</text>
</comment>
<feature type="region of interest" description="Disordered" evidence="15">
    <location>
        <begin position="30"/>
        <end position="66"/>
    </location>
</feature>
<dbReference type="InterPro" id="IPR048290">
    <property type="entry name" value="ZP_chr"/>
</dbReference>
<accession>A0A673B5N8</accession>
<proteinExistence type="inferred from homology"/>
<reference evidence="17" key="1">
    <citation type="submission" date="2019-06" db="EMBL/GenBank/DDBJ databases">
        <authorList>
            <consortium name="Wellcome Sanger Institute Data Sharing"/>
        </authorList>
    </citation>
    <scope>NUCLEOTIDE SEQUENCE [LARGE SCALE GENOMIC DNA]</scope>
</reference>
<keyword evidence="12 14" id="KW-1015">Disulfide bond</keyword>
<dbReference type="Pfam" id="PF23344">
    <property type="entry name" value="ZP-N"/>
    <property type="match status" value="1"/>
</dbReference>
<dbReference type="InParanoid" id="A0A673B5N8"/>
<evidence type="ECO:0000256" key="7">
    <source>
        <dbReference type="ARBA" id="ARBA00022685"/>
    </source>
</evidence>
<comment type="domain">
    <text evidence="14">The ZP domain is involved in the polymerization of the ZP proteins to form the zona pellucida.</text>
</comment>
<evidence type="ECO:0000256" key="6">
    <source>
        <dbReference type="ARBA" id="ARBA00022530"/>
    </source>
</evidence>
<keyword evidence="13" id="KW-0325">Glycoprotein</keyword>
<evidence type="ECO:0000256" key="4">
    <source>
        <dbReference type="ARBA" id="ARBA00022475"/>
    </source>
</evidence>
<dbReference type="GO" id="GO:0035805">
    <property type="term" value="C:egg coat"/>
    <property type="evidence" value="ECO:0007669"/>
    <property type="project" value="UniProtKB-SubCell"/>
</dbReference>
<dbReference type="FunFam" id="2.60.40.4100:FF:000002">
    <property type="entry name" value="Zona pellucida sperm-binding protein 3"/>
    <property type="match status" value="1"/>
</dbReference>
<dbReference type="Ensembl" id="ENSSORT00005038103.1">
    <property type="protein sequence ID" value="ENSSORP00005037130.1"/>
    <property type="gene ID" value="ENSSORG00005017444.1"/>
</dbReference>
<evidence type="ECO:0000259" key="16">
    <source>
        <dbReference type="PROSITE" id="PS51034"/>
    </source>
</evidence>
<dbReference type="InterPro" id="IPR001507">
    <property type="entry name" value="ZP_dom"/>
</dbReference>
<keyword evidence="4 14" id="KW-1003">Cell membrane</keyword>
<feature type="compositionally biased region" description="Low complexity" evidence="15">
    <location>
        <begin position="57"/>
        <end position="66"/>
    </location>
</feature>
<dbReference type="Gene3D" id="2.60.40.4100">
    <property type="entry name" value="Zona pellucida, ZP-C domain"/>
    <property type="match status" value="1"/>
</dbReference>
<evidence type="ECO:0000256" key="2">
    <source>
        <dbReference type="ARBA" id="ARBA00006735"/>
    </source>
</evidence>
<keyword evidence="10" id="KW-1133">Transmembrane helix</keyword>
<keyword evidence="7 14" id="KW-0165">Cleavage on pair of basic residues</keyword>
<evidence type="ECO:0000256" key="1">
    <source>
        <dbReference type="ARBA" id="ARBA00004498"/>
    </source>
</evidence>
<keyword evidence="11" id="KW-0472">Membrane</keyword>
<dbReference type="PRINTS" id="PR00023">
    <property type="entry name" value="ZPELLUCIDA"/>
</dbReference>
<dbReference type="Proteomes" id="UP000472271">
    <property type="component" value="Chromosome 17"/>
</dbReference>
<feature type="domain" description="ZP" evidence="16">
    <location>
        <begin position="72"/>
        <end position="336"/>
    </location>
</feature>
<name>A0A673B5N8_9TELE</name>
<evidence type="ECO:0000313" key="18">
    <source>
        <dbReference type="Proteomes" id="UP000472271"/>
    </source>
</evidence>
<evidence type="ECO:0000256" key="10">
    <source>
        <dbReference type="ARBA" id="ARBA00022989"/>
    </source>
</evidence>
<feature type="signal peptide" evidence="14">
    <location>
        <begin position="1"/>
        <end position="24"/>
    </location>
</feature>
<dbReference type="PANTHER" id="PTHR11576:SF2">
    <property type="entry name" value="ZONA PELLUCIDA SPERM-BINDING PROTEIN 3"/>
    <property type="match status" value="1"/>
</dbReference>
<comment type="PTM">
    <text evidence="14">Proteolytically cleaved before the transmembrane segment to yield the secreted ectodomain incorporated in the zona pellucida.</text>
</comment>
<dbReference type="FunFam" id="2.60.40.3210:FF:000001">
    <property type="entry name" value="Zona pellucida sperm-binding protein 3"/>
    <property type="match status" value="1"/>
</dbReference>
<keyword evidence="5 14" id="KW-0964">Secreted</keyword>
<evidence type="ECO:0000256" key="12">
    <source>
        <dbReference type="ARBA" id="ARBA00023157"/>
    </source>
</evidence>
<dbReference type="PROSITE" id="PS51034">
    <property type="entry name" value="ZP_2"/>
    <property type="match status" value="1"/>
</dbReference>
<evidence type="ECO:0000256" key="3">
    <source>
        <dbReference type="ARBA" id="ARBA00017980"/>
    </source>
</evidence>
<evidence type="ECO:0000256" key="15">
    <source>
        <dbReference type="SAM" id="MobiDB-lite"/>
    </source>
</evidence>
<keyword evidence="9 14" id="KW-0732">Signal</keyword>
<evidence type="ECO:0000256" key="11">
    <source>
        <dbReference type="ARBA" id="ARBA00023136"/>
    </source>
</evidence>
<feature type="chain" id="PRO_5041485662" description="Zona pellucida sperm-binding protein 3" evidence="14">
    <location>
        <begin position="25"/>
        <end position="450"/>
    </location>
</feature>
<reference evidence="17" key="3">
    <citation type="submission" date="2025-09" db="UniProtKB">
        <authorList>
            <consortium name="Ensembl"/>
        </authorList>
    </citation>
    <scope>IDENTIFICATION</scope>
</reference>
<dbReference type="InterPro" id="IPR055355">
    <property type="entry name" value="ZP-C"/>
</dbReference>
<dbReference type="GO" id="GO:0035804">
    <property type="term" value="F:structural constituent of egg coat"/>
    <property type="evidence" value="ECO:0007669"/>
    <property type="project" value="UniProtKB-UniRule"/>
</dbReference>
<protein>
    <recommendedName>
        <fullName evidence="3 14">Zona pellucida sperm-binding protein 3</fullName>
    </recommendedName>
</protein>
<dbReference type="GO" id="GO:0005886">
    <property type="term" value="C:plasma membrane"/>
    <property type="evidence" value="ECO:0007669"/>
    <property type="project" value="UniProtKB-SubCell"/>
</dbReference>
<dbReference type="InterPro" id="IPR042235">
    <property type="entry name" value="ZP-C_dom"/>
</dbReference>
<reference evidence="17" key="2">
    <citation type="submission" date="2025-08" db="UniProtKB">
        <authorList>
            <consortium name="Ensembl"/>
        </authorList>
    </citation>
    <scope>IDENTIFICATION</scope>
</reference>
<dbReference type="GO" id="GO:0007339">
    <property type="term" value="P:binding of sperm to zona pellucida"/>
    <property type="evidence" value="ECO:0007669"/>
    <property type="project" value="UniProtKB-UniRule"/>
</dbReference>
<evidence type="ECO:0000256" key="13">
    <source>
        <dbReference type="ARBA" id="ARBA00023180"/>
    </source>
</evidence>
<sequence length="450" mass="50662">MDHDLQRAFTWWMLLFFSLHTVSQSRFSYKPGAAHSPIQSRTHGGGLHPPVSTGKHPQPTQAPARPRPVLVKCHPDSMEVVVQADVFDTGLLVELTHLRLGSEAHGEGACRPVPSGHAEYTIWASLTDCGTKLSSTKEKIIYSNVLVYSPEPSSNGLLRLDGATIPVECHYERVYSVEGISLLPTWVPSVSRVTAEDKMDFSLRIMTADWQFERGSHTYFLGDPIHFEVSSIMGNHRPLCVFVDRCVATATPDTEATLRYNFIEPDGCLADAYLTNSSSRFLPRMEEHKLRFQIDAFKFYKNPSNQVYITCYMSAVPVVVNITSQKRACSFIENRWLSADGNNQDCRSCDLTYQVKKPPSTEPPKTTISIKPRPPVASKENLIPSRAEPPASFVRVRTGMQHYPHSSLQKWGKKKILKIHKKNKNNFDVLFPKCYEIYSGSLAIYNPNMV</sequence>
<dbReference type="PANTHER" id="PTHR11576">
    <property type="entry name" value="ZONA PELLUCIDA SPERM-BINDING PROTEIN 3"/>
    <property type="match status" value="1"/>
</dbReference>
<comment type="similarity">
    <text evidence="2 14">Belongs to the ZP domain family. ZPC subfamily.</text>
</comment>
<dbReference type="AlphaFoldDB" id="A0A673B5N8"/>
<dbReference type="GO" id="GO:2000344">
    <property type="term" value="P:positive regulation of acrosome reaction"/>
    <property type="evidence" value="ECO:0007669"/>
    <property type="project" value="UniProtKB-UniRule"/>
</dbReference>
<evidence type="ECO:0000256" key="5">
    <source>
        <dbReference type="ARBA" id="ARBA00022525"/>
    </source>
</evidence>
<dbReference type="GO" id="GO:0032190">
    <property type="term" value="F:acrosin binding"/>
    <property type="evidence" value="ECO:0007669"/>
    <property type="project" value="TreeGrafter"/>
</dbReference>
<organism evidence="17 18">
    <name type="scientific">Sphaeramia orbicularis</name>
    <name type="common">orbiculate cardinalfish</name>
    <dbReference type="NCBI Taxonomy" id="375764"/>
    <lineage>
        <taxon>Eukaryota</taxon>
        <taxon>Metazoa</taxon>
        <taxon>Chordata</taxon>
        <taxon>Craniata</taxon>
        <taxon>Vertebrata</taxon>
        <taxon>Euteleostomi</taxon>
        <taxon>Actinopterygii</taxon>
        <taxon>Neopterygii</taxon>
        <taxon>Teleostei</taxon>
        <taxon>Neoteleostei</taxon>
        <taxon>Acanthomorphata</taxon>
        <taxon>Gobiaria</taxon>
        <taxon>Kurtiformes</taxon>
        <taxon>Apogonoidei</taxon>
        <taxon>Apogonidae</taxon>
        <taxon>Apogoninae</taxon>
        <taxon>Sphaeramia</taxon>
    </lineage>
</organism>
<dbReference type="GO" id="GO:0035803">
    <property type="term" value="P:egg coat formation"/>
    <property type="evidence" value="ECO:0007669"/>
    <property type="project" value="UniProtKB-UniRule"/>
</dbReference>
<keyword evidence="18" id="KW-1185">Reference proteome</keyword>
<feature type="region of interest" description="Disordered" evidence="15">
    <location>
        <begin position="358"/>
        <end position="382"/>
    </location>
</feature>
<keyword evidence="6 14" id="KW-0272">Extracellular matrix</keyword>